<keyword evidence="8" id="KW-1185">Reference proteome</keyword>
<accession>A0A1I7NSN4</accession>
<dbReference type="EMBL" id="FPCH01000003">
    <property type="protein sequence ID" value="SFV37620.1"/>
    <property type="molecule type" value="Genomic_DNA"/>
</dbReference>
<keyword evidence="2 6" id="KW-0813">Transport</keyword>
<dbReference type="PANTHER" id="PTHR36918">
    <property type="match status" value="1"/>
</dbReference>
<evidence type="ECO:0000256" key="4">
    <source>
        <dbReference type="ARBA" id="ARBA00023010"/>
    </source>
</evidence>
<dbReference type="OrthoDB" id="9795145at2"/>
<gene>
    <name evidence="6" type="primary">secB</name>
    <name evidence="7" type="ORF">SAMN04488557_3255</name>
</gene>
<dbReference type="Pfam" id="PF02556">
    <property type="entry name" value="SecB"/>
    <property type="match status" value="1"/>
</dbReference>
<comment type="subunit">
    <text evidence="6">Homotetramer, a dimer of dimers. One homotetramer interacts with 1 SecA dimer.</text>
</comment>
<comment type="similarity">
    <text evidence="1 6">Belongs to the SecB family.</text>
</comment>
<keyword evidence="3 6" id="KW-0653">Protein transport</keyword>
<dbReference type="PRINTS" id="PR01594">
    <property type="entry name" value="SECBCHAPRONE"/>
</dbReference>
<dbReference type="Proteomes" id="UP000199423">
    <property type="component" value="Unassembled WGS sequence"/>
</dbReference>
<evidence type="ECO:0000313" key="8">
    <source>
        <dbReference type="Proteomes" id="UP000199423"/>
    </source>
</evidence>
<dbReference type="SUPFAM" id="SSF54611">
    <property type="entry name" value="SecB-like"/>
    <property type="match status" value="1"/>
</dbReference>
<keyword evidence="5 6" id="KW-0143">Chaperone</keyword>
<keyword evidence="4 6" id="KW-0811">Translocation</keyword>
<dbReference type="NCBIfam" id="NF004392">
    <property type="entry name" value="PRK05751.1-3"/>
    <property type="match status" value="1"/>
</dbReference>
<sequence>MAEQGNNGNGAAAAQKPEGQVAIQAKIVNQYIKDLSFENPNVAKLIASAGDQPTLKVEVNVGAQKMEDDLFETSIEFKATATNNIGTIYVLETVYAGLLKIESMPEGALEPFLLISGPAMIFPFLRRLVADVTREGGFPPLLLDPIDFGDLYRRRQQQRSQGSGRANA</sequence>
<comment type="subcellular location">
    <subcellularLocation>
        <location evidence="6">Cytoplasm</location>
    </subcellularLocation>
</comment>
<dbReference type="PANTHER" id="PTHR36918:SF1">
    <property type="entry name" value="PROTEIN-EXPORT PROTEIN SECB"/>
    <property type="match status" value="1"/>
</dbReference>
<dbReference type="HAMAP" id="MF_00821">
    <property type="entry name" value="SecB"/>
    <property type="match status" value="1"/>
</dbReference>
<dbReference type="GO" id="GO:0005737">
    <property type="term" value="C:cytoplasm"/>
    <property type="evidence" value="ECO:0007669"/>
    <property type="project" value="UniProtKB-SubCell"/>
</dbReference>
<evidence type="ECO:0000256" key="2">
    <source>
        <dbReference type="ARBA" id="ARBA00022448"/>
    </source>
</evidence>
<dbReference type="STRING" id="51670.SAMN04488557_3255"/>
<evidence type="ECO:0000256" key="6">
    <source>
        <dbReference type="HAMAP-Rule" id="MF_00821"/>
    </source>
</evidence>
<dbReference type="InterPro" id="IPR003708">
    <property type="entry name" value="SecB"/>
</dbReference>
<dbReference type="InterPro" id="IPR035958">
    <property type="entry name" value="SecB-like_sf"/>
</dbReference>
<evidence type="ECO:0000313" key="7">
    <source>
        <dbReference type="EMBL" id="SFV37620.1"/>
    </source>
</evidence>
<dbReference type="RefSeq" id="WP_092868754.1">
    <property type="nucleotide sequence ID" value="NZ_FPCH01000003.1"/>
</dbReference>
<dbReference type="GO" id="GO:0006457">
    <property type="term" value="P:protein folding"/>
    <property type="evidence" value="ECO:0007669"/>
    <property type="project" value="UniProtKB-UniRule"/>
</dbReference>
<comment type="function">
    <text evidence="6">One of the proteins required for the normal export of preproteins out of the cell cytoplasm. It is a molecular chaperone that binds to a subset of precursor proteins, maintaining them in a translocation-competent state. It also specifically binds to its receptor SecA.</text>
</comment>
<dbReference type="GO" id="GO:0051262">
    <property type="term" value="P:protein tetramerization"/>
    <property type="evidence" value="ECO:0007669"/>
    <property type="project" value="InterPro"/>
</dbReference>
<dbReference type="NCBIfam" id="TIGR00809">
    <property type="entry name" value="secB"/>
    <property type="match status" value="1"/>
</dbReference>
<dbReference type="AlphaFoldDB" id="A0A1I7NSN4"/>
<dbReference type="GO" id="GO:0051082">
    <property type="term" value="F:unfolded protein binding"/>
    <property type="evidence" value="ECO:0007669"/>
    <property type="project" value="InterPro"/>
</dbReference>
<proteinExistence type="inferred from homology"/>
<dbReference type="GO" id="GO:0015031">
    <property type="term" value="P:protein transport"/>
    <property type="evidence" value="ECO:0007669"/>
    <property type="project" value="UniProtKB-UniRule"/>
</dbReference>
<keyword evidence="6" id="KW-0963">Cytoplasm</keyword>
<evidence type="ECO:0000256" key="1">
    <source>
        <dbReference type="ARBA" id="ARBA00009990"/>
    </source>
</evidence>
<organism evidence="7 8">
    <name type="scientific">Hyphomicrobium facile</name>
    <dbReference type="NCBI Taxonomy" id="51670"/>
    <lineage>
        <taxon>Bacteria</taxon>
        <taxon>Pseudomonadati</taxon>
        <taxon>Pseudomonadota</taxon>
        <taxon>Alphaproteobacteria</taxon>
        <taxon>Hyphomicrobiales</taxon>
        <taxon>Hyphomicrobiaceae</taxon>
        <taxon>Hyphomicrobium</taxon>
    </lineage>
</organism>
<evidence type="ECO:0000256" key="3">
    <source>
        <dbReference type="ARBA" id="ARBA00022927"/>
    </source>
</evidence>
<protein>
    <recommendedName>
        <fullName evidence="6">Protein-export protein SecB</fullName>
    </recommendedName>
</protein>
<evidence type="ECO:0000256" key="5">
    <source>
        <dbReference type="ARBA" id="ARBA00023186"/>
    </source>
</evidence>
<name>A0A1I7NSN4_9HYPH</name>
<dbReference type="Gene3D" id="3.10.420.10">
    <property type="entry name" value="SecB-like"/>
    <property type="match status" value="1"/>
</dbReference>
<reference evidence="8" key="1">
    <citation type="submission" date="2016-10" db="EMBL/GenBank/DDBJ databases">
        <authorList>
            <person name="Varghese N."/>
            <person name="Submissions S."/>
        </authorList>
    </citation>
    <scope>NUCLEOTIDE SEQUENCE [LARGE SCALE GENOMIC DNA]</scope>
    <source>
        <strain evidence="8">DSM 1565</strain>
    </source>
</reference>